<dbReference type="Gene3D" id="3.60.21.70">
    <property type="entry name" value="PhoD-like phosphatase"/>
    <property type="match status" value="1"/>
</dbReference>
<dbReference type="Gene3D" id="2.60.40.380">
    <property type="entry name" value="Purple acid phosphatase-like, N-terminal"/>
    <property type="match status" value="1"/>
</dbReference>
<gene>
    <name evidence="4" type="primary">phoD_1</name>
    <name evidence="4" type="ORF">Pla8534_12270</name>
</gene>
<organism evidence="4 5">
    <name type="scientific">Lignipirellula cremea</name>
    <dbReference type="NCBI Taxonomy" id="2528010"/>
    <lineage>
        <taxon>Bacteria</taxon>
        <taxon>Pseudomonadati</taxon>
        <taxon>Planctomycetota</taxon>
        <taxon>Planctomycetia</taxon>
        <taxon>Pirellulales</taxon>
        <taxon>Pirellulaceae</taxon>
        <taxon>Lignipirellula</taxon>
    </lineage>
</organism>
<accession>A0A518DNN3</accession>
<sequence length="485" mass="54933" precursor="true">MKRTNLRAAIVALALAAAAWSPATAKEIIPTPADTPVLGELEPVLIKAILGDDPEASLAAVAQQPELAALLKKHHLELFSGPMLGCVTDTSARFWVRTIRPAKIQIELQSTQDDKQPVLQSSLATTQADKDFTAVVEAVGLAPRTEYAYQVLLDGKPMLPERAVFRTAPAKGQPAQVQVAFGGGSRLVPEHEHIWDTIAKRRPDAFLFLGDNVYIDDPTHRSRQRLYYYRRQLRPEFRRMSAGCGVYAIWDDHDFGANDTQGGPDPFKPDWKLPVWKVFRENWNNAYYGGGPEQPGCWFDFSIGDIDFFMTDGRYYREFKPQNGEPRTMLGPVQKKWLLEKLKKSTATFKVIVSGTLWTETADKGGRDSWWGAREEREELFTLIDEQPIPGVILLSADRHRTDVYRIARPKGYDLFEFETSKLTNHHTHPTRPAAIFSYNEGNFYGLLTFNTELADPEVTFRCITIDDEEVYKLTLKRSQLERAQ</sequence>
<evidence type="ECO:0000313" key="4">
    <source>
        <dbReference type="EMBL" id="QDU93447.1"/>
    </source>
</evidence>
<keyword evidence="4" id="KW-0378">Hydrolase</keyword>
<name>A0A518DNN3_9BACT</name>
<keyword evidence="5" id="KW-1185">Reference proteome</keyword>
<feature type="domain" description="PhoD-like phosphatase metallophosphatase" evidence="2">
    <location>
        <begin position="193"/>
        <end position="430"/>
    </location>
</feature>
<dbReference type="EC" id="3.1.3.1" evidence="4"/>
<keyword evidence="1" id="KW-0732">Signal</keyword>
<dbReference type="InterPro" id="IPR018946">
    <property type="entry name" value="PhoD-like_MPP"/>
</dbReference>
<dbReference type="Proteomes" id="UP000317648">
    <property type="component" value="Chromosome"/>
</dbReference>
<evidence type="ECO:0000259" key="2">
    <source>
        <dbReference type="Pfam" id="PF09423"/>
    </source>
</evidence>
<feature type="signal peptide" evidence="1">
    <location>
        <begin position="1"/>
        <end position="25"/>
    </location>
</feature>
<dbReference type="Pfam" id="PF09423">
    <property type="entry name" value="PhoD"/>
    <property type="match status" value="1"/>
</dbReference>
<dbReference type="CDD" id="cd07389">
    <property type="entry name" value="MPP_PhoD"/>
    <property type="match status" value="1"/>
</dbReference>
<dbReference type="RefSeq" id="WP_145050261.1">
    <property type="nucleotide sequence ID" value="NZ_CP036433.1"/>
</dbReference>
<evidence type="ECO:0000259" key="3">
    <source>
        <dbReference type="Pfam" id="PF25077"/>
    </source>
</evidence>
<dbReference type="PANTHER" id="PTHR33987:SF1">
    <property type="entry name" value="CALCINEURIN-LIKE METALLO-PHOSPHOESTERASE SUPERFAMILY PROTEIN"/>
    <property type="match status" value="1"/>
</dbReference>
<dbReference type="InterPro" id="IPR056702">
    <property type="entry name" value="DUF7800"/>
</dbReference>
<dbReference type="AlphaFoldDB" id="A0A518DNN3"/>
<evidence type="ECO:0000256" key="1">
    <source>
        <dbReference type="SAM" id="SignalP"/>
    </source>
</evidence>
<dbReference type="KEGG" id="lcre:Pla8534_12270"/>
<dbReference type="InterPro" id="IPR029052">
    <property type="entry name" value="Metallo-depent_PP-like"/>
</dbReference>
<dbReference type="GO" id="GO:0004035">
    <property type="term" value="F:alkaline phosphatase activity"/>
    <property type="evidence" value="ECO:0007669"/>
    <property type="project" value="UniProtKB-EC"/>
</dbReference>
<reference evidence="4 5" key="1">
    <citation type="submission" date="2019-02" db="EMBL/GenBank/DDBJ databases">
        <title>Deep-cultivation of Planctomycetes and their phenomic and genomic characterization uncovers novel biology.</title>
        <authorList>
            <person name="Wiegand S."/>
            <person name="Jogler M."/>
            <person name="Boedeker C."/>
            <person name="Pinto D."/>
            <person name="Vollmers J."/>
            <person name="Rivas-Marin E."/>
            <person name="Kohn T."/>
            <person name="Peeters S.H."/>
            <person name="Heuer A."/>
            <person name="Rast P."/>
            <person name="Oberbeckmann S."/>
            <person name="Bunk B."/>
            <person name="Jeske O."/>
            <person name="Meyerdierks A."/>
            <person name="Storesund J.E."/>
            <person name="Kallscheuer N."/>
            <person name="Luecker S."/>
            <person name="Lage O.M."/>
            <person name="Pohl T."/>
            <person name="Merkel B.J."/>
            <person name="Hornburger P."/>
            <person name="Mueller R.-W."/>
            <person name="Bruemmer F."/>
            <person name="Labrenz M."/>
            <person name="Spormann A.M."/>
            <person name="Op den Camp H."/>
            <person name="Overmann J."/>
            <person name="Amann R."/>
            <person name="Jetten M.S.M."/>
            <person name="Mascher T."/>
            <person name="Medema M.H."/>
            <person name="Devos D.P."/>
            <person name="Kaster A.-K."/>
            <person name="Ovreas L."/>
            <person name="Rohde M."/>
            <person name="Galperin M.Y."/>
            <person name="Jogler C."/>
        </authorList>
    </citation>
    <scope>NUCLEOTIDE SEQUENCE [LARGE SCALE GENOMIC DNA]</scope>
    <source>
        <strain evidence="4 5">Pla85_3_4</strain>
    </source>
</reference>
<dbReference type="EMBL" id="CP036433">
    <property type="protein sequence ID" value="QDU93447.1"/>
    <property type="molecule type" value="Genomic_DNA"/>
</dbReference>
<proteinExistence type="predicted"/>
<feature type="chain" id="PRO_5021964657" evidence="1">
    <location>
        <begin position="26"/>
        <end position="485"/>
    </location>
</feature>
<feature type="domain" description="DUF7800" evidence="3">
    <location>
        <begin position="77"/>
        <end position="162"/>
    </location>
</feature>
<dbReference type="OrthoDB" id="9763616at2"/>
<dbReference type="SUPFAM" id="SSF56300">
    <property type="entry name" value="Metallo-dependent phosphatases"/>
    <property type="match status" value="1"/>
</dbReference>
<protein>
    <submittedName>
        <fullName evidence="4">Alkaline phosphatase D</fullName>
        <ecNumber evidence="4">3.1.3.1</ecNumber>
    </submittedName>
</protein>
<dbReference type="Pfam" id="PF25077">
    <property type="entry name" value="DUF7800"/>
    <property type="match status" value="1"/>
</dbReference>
<dbReference type="PANTHER" id="PTHR33987">
    <property type="entry name" value="CALCINEURIN-LIKE METALLO-PHOSPHOESTERASE SUPERFAMILY PROTEIN"/>
    <property type="match status" value="1"/>
</dbReference>
<evidence type="ECO:0000313" key="5">
    <source>
        <dbReference type="Proteomes" id="UP000317648"/>
    </source>
</evidence>
<dbReference type="InterPro" id="IPR038607">
    <property type="entry name" value="PhoD-like_sf"/>
</dbReference>